<sequence>MENTFAEFKIPKRLQSKGDGGSKYYSVFKIIATLMYMNQPRSEILQLDIIQALTYIQAYSKVTSEPKKKSPK</sequence>
<evidence type="ECO:0000313" key="1">
    <source>
        <dbReference type="EMBL" id="AIM50875.1"/>
    </source>
</evidence>
<dbReference type="Proteomes" id="UP000203142">
    <property type="component" value="Segment"/>
</dbReference>
<keyword evidence="2" id="KW-1185">Reference proteome</keyword>
<dbReference type="GeneID" id="24723710"/>
<organism evidence="1 2">
    <name type="scientific">Leuconostoc phage Ln-9</name>
    <dbReference type="NCBI Taxonomy" id="1536605"/>
    <lineage>
        <taxon>Viruses</taxon>
        <taxon>Duplodnaviria</taxon>
        <taxon>Heunggongvirae</taxon>
        <taxon>Uroviricota</taxon>
        <taxon>Caudoviricetes</taxon>
        <taxon>Mccleskeyvirinae</taxon>
        <taxon>Unaquatrovirus</taxon>
        <taxon>Unaquatrovirus Ln9</taxon>
    </lineage>
</organism>
<evidence type="ECO:0008006" key="3">
    <source>
        <dbReference type="Google" id="ProtNLM"/>
    </source>
</evidence>
<dbReference type="EMBL" id="KM262192">
    <property type="protein sequence ID" value="AIM50875.1"/>
    <property type="molecule type" value="Genomic_DNA"/>
</dbReference>
<reference evidence="1 2" key="1">
    <citation type="journal article" date="2015" name="Int. J. Food Microbiol.">
        <title>Phages of dairy Leuconostoc mesenteroides: Genomics and factors influencing their adsorption.</title>
        <authorList>
            <person name="Pujato S.A."/>
            <person name="Mercanti D.J."/>
            <person name="Guglielmotti D.M."/>
            <person name="Rousseau G.M."/>
            <person name="Moineau S."/>
            <person name="Reinheimer J.A."/>
            <person name="Quiberoni A.D."/>
        </authorList>
    </citation>
    <scope>NUCLEOTIDE SEQUENCE [LARGE SCALE GENOMIC DNA]</scope>
</reference>
<name>A0A0D3MKD1_9CAUD</name>
<evidence type="ECO:0000313" key="2">
    <source>
        <dbReference type="Proteomes" id="UP000203142"/>
    </source>
</evidence>
<dbReference type="RefSeq" id="YP_009149983.1">
    <property type="nucleotide sequence ID" value="NC_027358.1"/>
</dbReference>
<dbReference type="KEGG" id="vg:24723710"/>
<protein>
    <recommendedName>
        <fullName evidence="3">Transposase</fullName>
    </recommendedName>
</protein>
<proteinExistence type="predicted"/>
<dbReference type="OrthoDB" id="27037at10239"/>
<accession>A0A0D3MKD1</accession>
<gene>
    <name evidence="1" type="ORF">Ln9_0026</name>
</gene>